<gene>
    <name evidence="1" type="ORF">TCON_0797</name>
</gene>
<sequence length="126" mass="15006">MKYRNINFRAQAIYCYIKHRNVFGRNDALQCQHYGKAKKSIDHLATGCDRMVGHDYTRRHNEVLRCIHLLLANKYGYIKTTISLSPGGHRKRKSNNSGRYNDKDRYPSTMIDQIHLFTIRRRMKLY</sequence>
<accession>A0ABQ7I0M9</accession>
<keyword evidence="2" id="KW-1185">Reference proteome</keyword>
<proteinExistence type="predicted"/>
<dbReference type="EMBL" id="SBIQ01000035">
    <property type="protein sequence ID" value="KAF7683993.1"/>
    <property type="molecule type" value="Genomic_DNA"/>
</dbReference>
<organism evidence="1 2">
    <name type="scientific">Astathelohania contejeani</name>
    <dbReference type="NCBI Taxonomy" id="164912"/>
    <lineage>
        <taxon>Eukaryota</taxon>
        <taxon>Fungi</taxon>
        <taxon>Fungi incertae sedis</taxon>
        <taxon>Microsporidia</taxon>
        <taxon>Astathelohaniidae</taxon>
        <taxon>Astathelohania</taxon>
    </lineage>
</organism>
<comment type="caution">
    <text evidence="1">The sequence shown here is derived from an EMBL/GenBank/DDBJ whole genome shotgun (WGS) entry which is preliminary data.</text>
</comment>
<protein>
    <submittedName>
        <fullName evidence="1">Uncharacterized protein</fullName>
    </submittedName>
</protein>
<evidence type="ECO:0000313" key="2">
    <source>
        <dbReference type="Proteomes" id="UP001516464"/>
    </source>
</evidence>
<evidence type="ECO:0000313" key="1">
    <source>
        <dbReference type="EMBL" id="KAF7683993.1"/>
    </source>
</evidence>
<name>A0ABQ7I0M9_9MICR</name>
<dbReference type="Proteomes" id="UP001516464">
    <property type="component" value="Unassembled WGS sequence"/>
</dbReference>
<reference evidence="1 2" key="1">
    <citation type="submission" date="2019-01" db="EMBL/GenBank/DDBJ databases">
        <title>Genomes sequencing and comparative genomics of infectious freshwater microsporidia, Cucumispora dikerogammari and Thelohania contejeani.</title>
        <authorList>
            <person name="Cormier A."/>
            <person name="Giraud I."/>
            <person name="Wattier R."/>
            <person name="Teixeira M."/>
            <person name="Grandjean F."/>
            <person name="Rigaud T."/>
            <person name="Cordaux R."/>
        </authorList>
    </citation>
    <scope>NUCLEOTIDE SEQUENCE [LARGE SCALE GENOMIC DNA]</scope>
    <source>
        <strain evidence="1">T1</strain>
        <tissue evidence="1">Spores</tissue>
    </source>
</reference>